<feature type="compositionally biased region" description="Basic and acidic residues" evidence="1">
    <location>
        <begin position="92"/>
        <end position="103"/>
    </location>
</feature>
<evidence type="ECO:0000256" key="1">
    <source>
        <dbReference type="SAM" id="MobiDB-lite"/>
    </source>
</evidence>
<evidence type="ECO:0000313" key="3">
    <source>
        <dbReference type="Proteomes" id="UP000193689"/>
    </source>
</evidence>
<keyword evidence="3" id="KW-1185">Reference proteome</keyword>
<sequence length="172" mass="18976">MELKSPLQVLLGCICRLRLKVGYIGVLNSRSIANRSNVAYYTDMVDRITQYREENNLTEETDALEGRDGSPTGRPSPPPAPSTTPMKPRSKRPSEVNSKDDASPNKIPIRLKTGKLDTISMRKIAGFFGTACPTCKAAGKKANQCPPEKKDNAKGCLVWQCEGVRVRLGRRQ</sequence>
<dbReference type="GeneID" id="63770033"/>
<dbReference type="AlphaFoldDB" id="A0A1Y2E392"/>
<accession>A0A1Y2E392</accession>
<protein>
    <submittedName>
        <fullName evidence="2">Uncharacterized protein</fullName>
    </submittedName>
</protein>
<dbReference type="InParanoid" id="A0A1Y2E392"/>
<dbReference type="EMBL" id="MCFJ01000005">
    <property type="protein sequence ID" value="ORY65834.1"/>
    <property type="molecule type" value="Genomic_DNA"/>
</dbReference>
<evidence type="ECO:0000313" key="2">
    <source>
        <dbReference type="EMBL" id="ORY65834.1"/>
    </source>
</evidence>
<organism evidence="2 3">
    <name type="scientific">Pseudomassariella vexata</name>
    <dbReference type="NCBI Taxonomy" id="1141098"/>
    <lineage>
        <taxon>Eukaryota</taxon>
        <taxon>Fungi</taxon>
        <taxon>Dikarya</taxon>
        <taxon>Ascomycota</taxon>
        <taxon>Pezizomycotina</taxon>
        <taxon>Sordariomycetes</taxon>
        <taxon>Xylariomycetidae</taxon>
        <taxon>Amphisphaeriales</taxon>
        <taxon>Pseudomassariaceae</taxon>
        <taxon>Pseudomassariella</taxon>
    </lineage>
</organism>
<reference evidence="2 3" key="1">
    <citation type="submission" date="2016-07" db="EMBL/GenBank/DDBJ databases">
        <title>Pervasive Adenine N6-methylation of Active Genes in Fungi.</title>
        <authorList>
            <consortium name="DOE Joint Genome Institute"/>
            <person name="Mondo S.J."/>
            <person name="Dannebaum R.O."/>
            <person name="Kuo R.C."/>
            <person name="Labutti K."/>
            <person name="Haridas S."/>
            <person name="Kuo A."/>
            <person name="Salamov A."/>
            <person name="Ahrendt S.R."/>
            <person name="Lipzen A."/>
            <person name="Sullivan W."/>
            <person name="Andreopoulos W.B."/>
            <person name="Clum A."/>
            <person name="Lindquist E."/>
            <person name="Daum C."/>
            <person name="Ramamoorthy G.K."/>
            <person name="Gryganskyi A."/>
            <person name="Culley D."/>
            <person name="Magnuson J.K."/>
            <person name="James T.Y."/>
            <person name="O'Malley M.A."/>
            <person name="Stajich J.E."/>
            <person name="Spatafora J.W."/>
            <person name="Visel A."/>
            <person name="Grigoriev I.V."/>
        </authorList>
    </citation>
    <scope>NUCLEOTIDE SEQUENCE [LARGE SCALE GENOMIC DNA]</scope>
    <source>
        <strain evidence="2 3">CBS 129021</strain>
    </source>
</reference>
<dbReference type="RefSeq" id="XP_040716798.1">
    <property type="nucleotide sequence ID" value="XM_040853821.1"/>
</dbReference>
<dbReference type="Proteomes" id="UP000193689">
    <property type="component" value="Unassembled WGS sequence"/>
</dbReference>
<proteinExistence type="predicted"/>
<comment type="caution">
    <text evidence="2">The sequence shown here is derived from an EMBL/GenBank/DDBJ whole genome shotgun (WGS) entry which is preliminary data.</text>
</comment>
<name>A0A1Y2E392_9PEZI</name>
<gene>
    <name evidence="2" type="ORF">BCR38DRAFT_167096</name>
</gene>
<feature type="region of interest" description="Disordered" evidence="1">
    <location>
        <begin position="52"/>
        <end position="109"/>
    </location>
</feature>